<proteinExistence type="inferred from homology"/>
<dbReference type="InterPro" id="IPR003439">
    <property type="entry name" value="ABC_transporter-like_ATP-bd"/>
</dbReference>
<keyword evidence="6 12" id="KW-0067">ATP-binding</keyword>
<feature type="transmembrane region" description="Helical" evidence="9">
    <location>
        <begin position="65"/>
        <end position="86"/>
    </location>
</feature>
<dbReference type="InterPro" id="IPR003593">
    <property type="entry name" value="AAA+_ATPase"/>
</dbReference>
<evidence type="ECO:0000256" key="2">
    <source>
        <dbReference type="ARBA" id="ARBA00005417"/>
    </source>
</evidence>
<name>A0A1V2N939_9HYPH</name>
<dbReference type="Gene3D" id="1.20.1560.10">
    <property type="entry name" value="ABC transporter type 1, transmembrane domain"/>
    <property type="match status" value="1"/>
</dbReference>
<evidence type="ECO:0000256" key="3">
    <source>
        <dbReference type="ARBA" id="ARBA00022448"/>
    </source>
</evidence>
<feature type="transmembrane region" description="Helical" evidence="9">
    <location>
        <begin position="259"/>
        <end position="278"/>
    </location>
</feature>
<dbReference type="GO" id="GO:0034040">
    <property type="term" value="F:ATPase-coupled lipid transmembrane transporter activity"/>
    <property type="evidence" value="ECO:0007669"/>
    <property type="project" value="TreeGrafter"/>
</dbReference>
<dbReference type="InterPro" id="IPR017871">
    <property type="entry name" value="ABC_transporter-like_CS"/>
</dbReference>
<dbReference type="AlphaFoldDB" id="A0A1V2N939"/>
<evidence type="ECO:0000256" key="1">
    <source>
        <dbReference type="ARBA" id="ARBA00004651"/>
    </source>
</evidence>
<protein>
    <submittedName>
        <fullName evidence="12">ABC transporter ATP-binding protein</fullName>
    </submittedName>
</protein>
<evidence type="ECO:0000313" key="12">
    <source>
        <dbReference type="EMBL" id="ONI60247.1"/>
    </source>
</evidence>
<keyword evidence="4 9" id="KW-0812">Transmembrane</keyword>
<dbReference type="GO" id="GO:0140359">
    <property type="term" value="F:ABC-type transporter activity"/>
    <property type="evidence" value="ECO:0007669"/>
    <property type="project" value="InterPro"/>
</dbReference>
<dbReference type="GO" id="GO:0005524">
    <property type="term" value="F:ATP binding"/>
    <property type="evidence" value="ECO:0007669"/>
    <property type="project" value="UniProtKB-KW"/>
</dbReference>
<dbReference type="PROSITE" id="PS00211">
    <property type="entry name" value="ABC_TRANSPORTER_1"/>
    <property type="match status" value="1"/>
</dbReference>
<dbReference type="Proteomes" id="UP000189542">
    <property type="component" value="Unassembled WGS sequence"/>
</dbReference>
<dbReference type="SUPFAM" id="SSF90123">
    <property type="entry name" value="ABC transporter transmembrane region"/>
    <property type="match status" value="1"/>
</dbReference>
<dbReference type="FunFam" id="3.40.50.300:FF:000287">
    <property type="entry name" value="Multidrug ABC transporter ATP-binding protein"/>
    <property type="match status" value="1"/>
</dbReference>
<evidence type="ECO:0000256" key="8">
    <source>
        <dbReference type="ARBA" id="ARBA00023136"/>
    </source>
</evidence>
<dbReference type="PROSITE" id="PS50929">
    <property type="entry name" value="ABC_TM1F"/>
    <property type="match status" value="1"/>
</dbReference>
<evidence type="ECO:0000256" key="7">
    <source>
        <dbReference type="ARBA" id="ARBA00022989"/>
    </source>
</evidence>
<dbReference type="OrthoDB" id="9804259at2"/>
<keyword evidence="3" id="KW-0813">Transport</keyword>
<evidence type="ECO:0000259" key="11">
    <source>
        <dbReference type="PROSITE" id="PS50929"/>
    </source>
</evidence>
<accession>A0A1V2N939</accession>
<reference evidence="12 13" key="1">
    <citation type="journal article" date="2017" name="PLoS ONE">
        <title>Genomic sequence of 'Candidatus Liberibacter solanacearum' haplotype C and its comparison with haplotype A and B genomes.</title>
        <authorList>
            <person name="Wang J."/>
            <person name="Haapalainen M."/>
            <person name="Schott T."/>
            <person name="Thompson S.M."/>
            <person name="Smith G.R."/>
            <person name="Nissinen A.I."/>
            <person name="Pirhonen M."/>
        </authorList>
    </citation>
    <scope>NUCLEOTIDE SEQUENCE [LARGE SCALE GENOMIC DNA]</scope>
    <source>
        <strain evidence="12 13">FIN111</strain>
    </source>
</reference>
<dbReference type="InterPro" id="IPR039421">
    <property type="entry name" value="Type_1_exporter"/>
</dbReference>
<dbReference type="InterPro" id="IPR011527">
    <property type="entry name" value="ABC1_TM_dom"/>
</dbReference>
<dbReference type="InterPro" id="IPR027417">
    <property type="entry name" value="P-loop_NTPase"/>
</dbReference>
<dbReference type="Pfam" id="PF00664">
    <property type="entry name" value="ABC_membrane"/>
    <property type="match status" value="1"/>
</dbReference>
<evidence type="ECO:0000259" key="10">
    <source>
        <dbReference type="PROSITE" id="PS50893"/>
    </source>
</evidence>
<dbReference type="GO" id="GO:0005886">
    <property type="term" value="C:plasma membrane"/>
    <property type="evidence" value="ECO:0007669"/>
    <property type="project" value="UniProtKB-SubCell"/>
</dbReference>
<sequence>MFFVLDKILSVSDRQTLSRLIKENVRKHAKWYSFSIFAMVTVSLMTACSAWIMRDVMDAMVSKNNFFRIVTVSSTVAAIFLIKGIASFVQNYYLSRAGNSIIAEQQQKIYHRLLQYGMDFYDNNQSSELQVRFIHATQAIRSVLDILITSFVRDLLSLFGLIIVMFMQESTLSLFTLIIGPLCIFGIRILVKKVRRIMEQGMAAIGNIIQVLQETVIGIRVVKSFAMEESMSKRMCHMIKEVENRLNSVSKIESATSPIMETISGLSIAGIILFSGFLMSHQGSSNSGTIMSFITALLMAYEPAKRIARTRIVLEGGMVGVRCMFSILDHPITIKESPSAIDLPAGEGKIVFRDVSFSYKPEHPVLFGINLCFHPGKMTALVGPSGSGKSTIINLLMRMYDPSSGSIEIDGHNVRDITFSSLRERISYVGQDVFLFSNTVRYNIMVGRSTATEEEMIEISKFANAHDFIMNLPQGYDTQVGENGSALSGGQKQRIAIARAMLRNGHILLLDEATSALDTHAENLIRQALARLMKGRTTIVIAHRVSTITDADQIVFIENGRVSETGDQKHLLQQKSDGLYKKMYVSQVIENLS</sequence>
<feature type="domain" description="ABC transporter" evidence="10">
    <location>
        <begin position="350"/>
        <end position="584"/>
    </location>
</feature>
<feature type="transmembrane region" description="Helical" evidence="9">
    <location>
        <begin position="172"/>
        <end position="191"/>
    </location>
</feature>
<feature type="transmembrane region" description="Helical" evidence="9">
    <location>
        <begin position="31"/>
        <end position="53"/>
    </location>
</feature>
<evidence type="ECO:0000256" key="9">
    <source>
        <dbReference type="SAM" id="Phobius"/>
    </source>
</evidence>
<organism evidence="12 13">
    <name type="scientific">Candidatus Liberibacter solanacearum</name>
    <dbReference type="NCBI Taxonomy" id="556287"/>
    <lineage>
        <taxon>Bacteria</taxon>
        <taxon>Pseudomonadati</taxon>
        <taxon>Pseudomonadota</taxon>
        <taxon>Alphaproteobacteria</taxon>
        <taxon>Hyphomicrobiales</taxon>
        <taxon>Rhizobiaceae</taxon>
        <taxon>Liberibacter</taxon>
    </lineage>
</organism>
<dbReference type="GO" id="GO:0016887">
    <property type="term" value="F:ATP hydrolysis activity"/>
    <property type="evidence" value="ECO:0007669"/>
    <property type="project" value="InterPro"/>
</dbReference>
<evidence type="ECO:0000256" key="6">
    <source>
        <dbReference type="ARBA" id="ARBA00022840"/>
    </source>
</evidence>
<dbReference type="PROSITE" id="PS50893">
    <property type="entry name" value="ABC_TRANSPORTER_2"/>
    <property type="match status" value="1"/>
</dbReference>
<dbReference type="CDD" id="cd18552">
    <property type="entry name" value="ABC_6TM_MsbA_like"/>
    <property type="match status" value="1"/>
</dbReference>
<dbReference type="EMBL" id="LVWB01000002">
    <property type="protein sequence ID" value="ONI60247.1"/>
    <property type="molecule type" value="Genomic_DNA"/>
</dbReference>
<evidence type="ECO:0000256" key="4">
    <source>
        <dbReference type="ARBA" id="ARBA00022692"/>
    </source>
</evidence>
<dbReference type="Gene3D" id="3.40.50.300">
    <property type="entry name" value="P-loop containing nucleotide triphosphate hydrolases"/>
    <property type="match status" value="1"/>
</dbReference>
<dbReference type="PANTHER" id="PTHR24221">
    <property type="entry name" value="ATP-BINDING CASSETTE SUB-FAMILY B"/>
    <property type="match status" value="1"/>
</dbReference>
<keyword evidence="8 9" id="KW-0472">Membrane</keyword>
<gene>
    <name evidence="12" type="ORF">AYO25_00015</name>
</gene>
<dbReference type="SUPFAM" id="SSF52540">
    <property type="entry name" value="P-loop containing nucleoside triphosphate hydrolases"/>
    <property type="match status" value="1"/>
</dbReference>
<dbReference type="PANTHER" id="PTHR24221:SF654">
    <property type="entry name" value="ATP-BINDING CASSETTE SUB-FAMILY B MEMBER 6"/>
    <property type="match status" value="1"/>
</dbReference>
<evidence type="ECO:0000256" key="5">
    <source>
        <dbReference type="ARBA" id="ARBA00022741"/>
    </source>
</evidence>
<dbReference type="InterPro" id="IPR036640">
    <property type="entry name" value="ABC1_TM_sf"/>
</dbReference>
<keyword evidence="5" id="KW-0547">Nucleotide-binding</keyword>
<comment type="subcellular location">
    <subcellularLocation>
        <location evidence="1">Cell membrane</location>
        <topology evidence="1">Multi-pass membrane protein</topology>
    </subcellularLocation>
</comment>
<comment type="similarity">
    <text evidence="2">Belongs to the ABC transporter superfamily.</text>
</comment>
<feature type="transmembrane region" description="Helical" evidence="9">
    <location>
        <begin position="142"/>
        <end position="166"/>
    </location>
</feature>
<comment type="caution">
    <text evidence="12">The sequence shown here is derived from an EMBL/GenBank/DDBJ whole genome shotgun (WGS) entry which is preliminary data.</text>
</comment>
<feature type="domain" description="ABC transmembrane type-1" evidence="11">
    <location>
        <begin position="34"/>
        <end position="316"/>
    </location>
</feature>
<keyword evidence="7 9" id="KW-1133">Transmembrane helix</keyword>
<evidence type="ECO:0000313" key="13">
    <source>
        <dbReference type="Proteomes" id="UP000189542"/>
    </source>
</evidence>
<dbReference type="Pfam" id="PF00005">
    <property type="entry name" value="ABC_tran"/>
    <property type="match status" value="1"/>
</dbReference>
<dbReference type="SMART" id="SM00382">
    <property type="entry name" value="AAA"/>
    <property type="match status" value="1"/>
</dbReference>